<keyword evidence="2" id="KW-1185">Reference proteome</keyword>
<evidence type="ECO:0000313" key="1">
    <source>
        <dbReference type="EMBL" id="GLQ22930.1"/>
    </source>
</evidence>
<accession>A0ABQ5V775</accession>
<sequence length="164" mass="18578">MKLPTYNFRDARLAYLSAARLKRLLPERIKTPFVYHCDNGLGAMFVTPVPGGVSLEYILSDKNGEHSIFTGLQWAKGSRPAFDCPRCERPARRMFIHPYGCAVCFKLDRRIREAILAAAIKPETPERRAFRLRHSLMSQDELDAEIAATMDALTNGTPDNETKH</sequence>
<comment type="caution">
    <text evidence="1">The sequence shown here is derived from an EMBL/GenBank/DDBJ whole genome shotgun (WGS) entry which is preliminary data.</text>
</comment>
<name>A0ABQ5V775_9PROT</name>
<reference evidence="1" key="1">
    <citation type="journal article" date="2014" name="Int. J. Syst. Evol. Microbiol.">
        <title>Complete genome of a new Firmicutes species belonging to the dominant human colonic microbiota ('Ruminococcus bicirculans') reveals two chromosomes and a selective capacity to utilize plant glucans.</title>
        <authorList>
            <consortium name="NISC Comparative Sequencing Program"/>
            <person name="Wegmann U."/>
            <person name="Louis P."/>
            <person name="Goesmann A."/>
            <person name="Henrissat B."/>
            <person name="Duncan S.H."/>
            <person name="Flint H.J."/>
        </authorList>
    </citation>
    <scope>NUCLEOTIDE SEQUENCE</scope>
    <source>
        <strain evidence="1">NBRC 108219</strain>
    </source>
</reference>
<evidence type="ECO:0000313" key="2">
    <source>
        <dbReference type="Proteomes" id="UP001161391"/>
    </source>
</evidence>
<protein>
    <submittedName>
        <fullName evidence="1">Uncharacterized protein</fullName>
    </submittedName>
</protein>
<reference evidence="1" key="2">
    <citation type="submission" date="2023-01" db="EMBL/GenBank/DDBJ databases">
        <title>Draft genome sequence of Algimonas ampicilliniresistens strain NBRC 108219.</title>
        <authorList>
            <person name="Sun Q."/>
            <person name="Mori K."/>
        </authorList>
    </citation>
    <scope>NUCLEOTIDE SEQUENCE</scope>
    <source>
        <strain evidence="1">NBRC 108219</strain>
    </source>
</reference>
<dbReference type="RefSeq" id="WP_284387811.1">
    <property type="nucleotide sequence ID" value="NZ_BSNK01000001.1"/>
</dbReference>
<dbReference type="EMBL" id="BSNK01000001">
    <property type="protein sequence ID" value="GLQ22930.1"/>
    <property type="molecule type" value="Genomic_DNA"/>
</dbReference>
<proteinExistence type="predicted"/>
<dbReference type="Proteomes" id="UP001161391">
    <property type="component" value="Unassembled WGS sequence"/>
</dbReference>
<organism evidence="1 2">
    <name type="scientific">Algimonas ampicilliniresistens</name>
    <dbReference type="NCBI Taxonomy" id="1298735"/>
    <lineage>
        <taxon>Bacteria</taxon>
        <taxon>Pseudomonadati</taxon>
        <taxon>Pseudomonadota</taxon>
        <taxon>Alphaproteobacteria</taxon>
        <taxon>Maricaulales</taxon>
        <taxon>Robiginitomaculaceae</taxon>
        <taxon>Algimonas</taxon>
    </lineage>
</organism>
<gene>
    <name evidence="1" type="ORF">GCM10007853_08040</name>
</gene>